<dbReference type="EMBL" id="LGEX01000036">
    <property type="protein sequence ID" value="KUK06417.1"/>
    <property type="molecule type" value="Genomic_DNA"/>
</dbReference>
<name>A0A101E0C5_ARCFL</name>
<evidence type="ECO:0000313" key="7">
    <source>
        <dbReference type="Proteomes" id="UP000054307"/>
    </source>
</evidence>
<keyword evidence="2" id="KW-0233">DNA recombination</keyword>
<feature type="domain" description="Tyr recombinase" evidence="3">
    <location>
        <begin position="62"/>
        <end position="241"/>
    </location>
</feature>
<sequence>MRFLEACSYQLDDNRIIIYIKQLKQQYSAETVRKHILAIRRFLKFINYPLADSIKIPNVPERRKTVIKPHHIRNLINEIDEKVKYAPLRLKARAAILLSATSGMRAEEVYKLSLDNIDLENRMIFIPAEISKSYKDRITFFSEETKEILLAYFESNPDPTKLFTKYSLRRAFDKLNTSLRMKHMRKFFSQQSDRLGMPTAVKKILMGHVVGDDDFVVVRGGDVDLSHYDFQDEEELKKIYDKFWRDFRIFSQQ</sequence>
<dbReference type="GO" id="GO:0003677">
    <property type="term" value="F:DNA binding"/>
    <property type="evidence" value="ECO:0007669"/>
    <property type="project" value="UniProtKB-KW"/>
</dbReference>
<evidence type="ECO:0000256" key="1">
    <source>
        <dbReference type="ARBA" id="ARBA00023125"/>
    </source>
</evidence>
<evidence type="ECO:0000259" key="3">
    <source>
        <dbReference type="PROSITE" id="PS51898"/>
    </source>
</evidence>
<dbReference type="GO" id="GO:0015074">
    <property type="term" value="P:DNA integration"/>
    <property type="evidence" value="ECO:0007669"/>
    <property type="project" value="InterPro"/>
</dbReference>
<dbReference type="GO" id="GO:0006310">
    <property type="term" value="P:DNA recombination"/>
    <property type="evidence" value="ECO:0007669"/>
    <property type="project" value="UniProtKB-KW"/>
</dbReference>
<comment type="caution">
    <text evidence="5">The sequence shown here is derived from an EMBL/GenBank/DDBJ whole genome shotgun (WGS) entry which is preliminary data.</text>
</comment>
<proteinExistence type="predicted"/>
<evidence type="ECO:0000256" key="2">
    <source>
        <dbReference type="ARBA" id="ARBA00023172"/>
    </source>
</evidence>
<protein>
    <recommendedName>
        <fullName evidence="3">Tyr recombinase domain-containing protein</fullName>
    </recommendedName>
</protein>
<dbReference type="PATRIC" id="fig|2234.6.peg.575"/>
<dbReference type="Proteomes" id="UP000054015">
    <property type="component" value="Unassembled WGS sequence"/>
</dbReference>
<reference evidence="6 7" key="2">
    <citation type="journal article" date="2015" name="MBio">
        <title>Genome-Resolved Metagenomic Analysis Reveals Roles for Candidate Phyla and Other Microbial Community Members in Biogeochemical Transformations in Oil Reservoirs.</title>
        <authorList>
            <person name="Hu P."/>
            <person name="Tom L."/>
            <person name="Singh A."/>
            <person name="Thomas B.C."/>
            <person name="Baker B.J."/>
            <person name="Piceno Y.M."/>
            <person name="Andersen G.L."/>
            <person name="Banfield J.F."/>
        </authorList>
    </citation>
    <scope>NUCLEOTIDE SEQUENCE [LARGE SCALE GENOMIC DNA]</scope>
</reference>
<reference evidence="5" key="1">
    <citation type="journal article" date="2015" name="MBio">
        <title>Genome-resolved metagenomic analysis reveals roles for candidate phyla and other microbial community members in biogeochemical transformations in oil reservoirs.</title>
        <authorList>
            <person name="Hu P."/>
            <person name="Tom L."/>
            <person name="Singh A."/>
            <person name="Thomas B.C."/>
            <person name="Baker B.J."/>
            <person name="Piceno Y.M."/>
            <person name="Andersen G.L."/>
            <person name="Banfield J.F."/>
        </authorList>
    </citation>
    <scope>NUCLEOTIDE SEQUENCE [LARGE SCALE GENOMIC DNA]</scope>
    <source>
        <strain evidence="5">49_2300</strain>
        <strain evidence="4">49_95</strain>
    </source>
</reference>
<dbReference type="Gene3D" id="1.10.443.10">
    <property type="entry name" value="Intergrase catalytic core"/>
    <property type="match status" value="1"/>
</dbReference>
<organism evidence="5 6">
    <name type="scientific">Archaeoglobus fulgidus</name>
    <dbReference type="NCBI Taxonomy" id="2234"/>
    <lineage>
        <taxon>Archaea</taxon>
        <taxon>Methanobacteriati</taxon>
        <taxon>Methanobacteriota</taxon>
        <taxon>Archaeoglobi</taxon>
        <taxon>Archaeoglobales</taxon>
        <taxon>Archaeoglobaceae</taxon>
        <taxon>Archaeoglobus</taxon>
    </lineage>
</organism>
<gene>
    <name evidence="4" type="ORF">XD40_1863</name>
    <name evidence="5" type="ORF">XD48_1344</name>
</gene>
<evidence type="ECO:0000313" key="5">
    <source>
        <dbReference type="EMBL" id="KUK06417.1"/>
    </source>
</evidence>
<keyword evidence="1" id="KW-0238">DNA-binding</keyword>
<dbReference type="Gene3D" id="1.10.150.130">
    <property type="match status" value="1"/>
</dbReference>
<dbReference type="Pfam" id="PF00589">
    <property type="entry name" value="Phage_integrase"/>
    <property type="match status" value="1"/>
</dbReference>
<dbReference type="Proteomes" id="UP000054307">
    <property type="component" value="Unassembled WGS sequence"/>
</dbReference>
<dbReference type="PROSITE" id="PS51898">
    <property type="entry name" value="TYR_RECOMBINASE"/>
    <property type="match status" value="1"/>
</dbReference>
<dbReference type="InterPro" id="IPR002104">
    <property type="entry name" value="Integrase_catalytic"/>
</dbReference>
<dbReference type="InterPro" id="IPR013762">
    <property type="entry name" value="Integrase-like_cat_sf"/>
</dbReference>
<evidence type="ECO:0000313" key="6">
    <source>
        <dbReference type="Proteomes" id="UP000054015"/>
    </source>
</evidence>
<dbReference type="InterPro" id="IPR010998">
    <property type="entry name" value="Integrase_recombinase_N"/>
</dbReference>
<accession>A0A101E0C5</accession>
<dbReference type="InterPro" id="IPR011010">
    <property type="entry name" value="DNA_brk_join_enz"/>
</dbReference>
<evidence type="ECO:0000313" key="4">
    <source>
        <dbReference type="EMBL" id="KUJ92938.1"/>
    </source>
</evidence>
<dbReference type="EMBL" id="LGEQ01000041">
    <property type="protein sequence ID" value="KUJ92938.1"/>
    <property type="molecule type" value="Genomic_DNA"/>
</dbReference>
<dbReference type="AlphaFoldDB" id="A0A101E0C5"/>
<dbReference type="SUPFAM" id="SSF56349">
    <property type="entry name" value="DNA breaking-rejoining enzymes"/>
    <property type="match status" value="1"/>
</dbReference>